<keyword evidence="1" id="KW-0472">Membrane</keyword>
<dbReference type="InterPro" id="IPR003599">
    <property type="entry name" value="Ig_sub"/>
</dbReference>
<dbReference type="PROSITE" id="PS50835">
    <property type="entry name" value="IG_LIKE"/>
    <property type="match status" value="1"/>
</dbReference>
<feature type="chain" id="PRO_5038559987" description="Ig-like domain-containing protein" evidence="2">
    <location>
        <begin position="30"/>
        <end position="225"/>
    </location>
</feature>
<keyword evidence="5" id="KW-1185">Reference proteome</keyword>
<comment type="caution">
    <text evidence="4">The sequence shown here is derived from an EMBL/GenBank/DDBJ whole genome shotgun (WGS) entry which is preliminary data.</text>
</comment>
<evidence type="ECO:0000256" key="2">
    <source>
        <dbReference type="SAM" id="SignalP"/>
    </source>
</evidence>
<dbReference type="Gene3D" id="2.60.40.10">
    <property type="entry name" value="Immunoglobulins"/>
    <property type="match status" value="1"/>
</dbReference>
<sequence length="225" mass="24953">MLRRSHITTLAKMLFLVVVLIACVSGNDADSTSREMLSRCGEDSVLKCEATPKPGVQYRAVTWYRVSEESPYKRGVLRKRLTNNSTVQIYSSFERPAVLLSDDSLDLLLPNVTAQDAGKYLCHLAAPVGEKNVEGHVCLAVSGCTEEALYKDVVFDMIVCIALVLALVACFLCWRYMRDISILRSKIKGPLEQIVKTPLQKKNLKLIYTPGSNGLGPCSYHHVCV</sequence>
<dbReference type="SUPFAM" id="SSF48726">
    <property type="entry name" value="Immunoglobulin"/>
    <property type="match status" value="1"/>
</dbReference>
<reference evidence="4" key="1">
    <citation type="submission" date="2021-01" db="EMBL/GenBank/DDBJ databases">
        <authorList>
            <person name="Zahm M."/>
            <person name="Roques C."/>
            <person name="Cabau C."/>
            <person name="Klopp C."/>
            <person name="Donnadieu C."/>
            <person name="Jouanno E."/>
            <person name="Lampietro C."/>
            <person name="Louis A."/>
            <person name="Herpin A."/>
            <person name="Echchiki A."/>
            <person name="Berthelot C."/>
            <person name="Parey E."/>
            <person name="Roest-Crollius H."/>
            <person name="Braasch I."/>
            <person name="Postlethwait J."/>
            <person name="Bobe J."/>
            <person name="Montfort J."/>
            <person name="Bouchez O."/>
            <person name="Begum T."/>
            <person name="Mejri S."/>
            <person name="Adams A."/>
            <person name="Chen W.-J."/>
            <person name="Guiguen Y."/>
        </authorList>
    </citation>
    <scope>NUCLEOTIDE SEQUENCE</scope>
    <source>
        <strain evidence="4">YG-15Mar2019-1</strain>
        <tissue evidence="4">Brain</tissue>
    </source>
</reference>
<dbReference type="PANTHER" id="PTHR15193:SF1">
    <property type="entry name" value="CD83 ANTIGEN"/>
    <property type="match status" value="1"/>
</dbReference>
<dbReference type="InterPro" id="IPR036179">
    <property type="entry name" value="Ig-like_dom_sf"/>
</dbReference>
<feature type="transmembrane region" description="Helical" evidence="1">
    <location>
        <begin position="153"/>
        <end position="174"/>
    </location>
</feature>
<dbReference type="SMART" id="SM00409">
    <property type="entry name" value="IG"/>
    <property type="match status" value="1"/>
</dbReference>
<dbReference type="InterPro" id="IPR013783">
    <property type="entry name" value="Ig-like_fold"/>
</dbReference>
<dbReference type="AlphaFoldDB" id="A0A9D3PYC4"/>
<dbReference type="OrthoDB" id="9422899at2759"/>
<dbReference type="PANTHER" id="PTHR15193">
    <property type="entry name" value="CD83 ANTIGEN"/>
    <property type="match status" value="1"/>
</dbReference>
<evidence type="ECO:0000256" key="1">
    <source>
        <dbReference type="SAM" id="Phobius"/>
    </source>
</evidence>
<keyword evidence="2" id="KW-0732">Signal</keyword>
<name>A0A9D3PYC4_MEGAT</name>
<dbReference type="PROSITE" id="PS51257">
    <property type="entry name" value="PROKAR_LIPOPROTEIN"/>
    <property type="match status" value="1"/>
</dbReference>
<evidence type="ECO:0000259" key="3">
    <source>
        <dbReference type="PROSITE" id="PS50835"/>
    </source>
</evidence>
<dbReference type="EMBL" id="JAFDVH010000010">
    <property type="protein sequence ID" value="KAG7469830.1"/>
    <property type="molecule type" value="Genomic_DNA"/>
</dbReference>
<keyword evidence="1" id="KW-1133">Transmembrane helix</keyword>
<accession>A0A9D3PYC4</accession>
<dbReference type="Proteomes" id="UP001046870">
    <property type="component" value="Chromosome 10"/>
</dbReference>
<feature type="signal peptide" evidence="2">
    <location>
        <begin position="1"/>
        <end position="29"/>
    </location>
</feature>
<organism evidence="4 5">
    <name type="scientific">Megalops atlanticus</name>
    <name type="common">Tarpon</name>
    <name type="synonym">Clupea gigantea</name>
    <dbReference type="NCBI Taxonomy" id="7932"/>
    <lineage>
        <taxon>Eukaryota</taxon>
        <taxon>Metazoa</taxon>
        <taxon>Chordata</taxon>
        <taxon>Craniata</taxon>
        <taxon>Vertebrata</taxon>
        <taxon>Euteleostomi</taxon>
        <taxon>Actinopterygii</taxon>
        <taxon>Neopterygii</taxon>
        <taxon>Teleostei</taxon>
        <taxon>Elopiformes</taxon>
        <taxon>Megalopidae</taxon>
        <taxon>Megalops</taxon>
    </lineage>
</organism>
<feature type="domain" description="Ig-like" evidence="3">
    <location>
        <begin position="41"/>
        <end position="134"/>
    </location>
</feature>
<proteinExistence type="predicted"/>
<evidence type="ECO:0000313" key="4">
    <source>
        <dbReference type="EMBL" id="KAG7469830.1"/>
    </source>
</evidence>
<dbReference type="InterPro" id="IPR007110">
    <property type="entry name" value="Ig-like_dom"/>
</dbReference>
<protein>
    <recommendedName>
        <fullName evidence="3">Ig-like domain-containing protein</fullName>
    </recommendedName>
</protein>
<gene>
    <name evidence="4" type="ORF">MATL_G00132950</name>
</gene>
<keyword evidence="1" id="KW-0812">Transmembrane</keyword>
<evidence type="ECO:0000313" key="5">
    <source>
        <dbReference type="Proteomes" id="UP001046870"/>
    </source>
</evidence>